<proteinExistence type="predicted"/>
<gene>
    <name evidence="3" type="ORF">CJD36_007690</name>
</gene>
<dbReference type="PANTHER" id="PTHR28008:SF1">
    <property type="entry name" value="DOMAIN PROTEIN, PUTATIVE (AFU_ORTHOLOGUE AFUA_3G10980)-RELATED"/>
    <property type="match status" value="1"/>
</dbReference>
<keyword evidence="1" id="KW-1133">Transmembrane helix</keyword>
<organism evidence="3 4">
    <name type="scientific">Flavipsychrobacter stenotrophus</name>
    <dbReference type="NCBI Taxonomy" id="2077091"/>
    <lineage>
        <taxon>Bacteria</taxon>
        <taxon>Pseudomonadati</taxon>
        <taxon>Bacteroidota</taxon>
        <taxon>Chitinophagia</taxon>
        <taxon>Chitinophagales</taxon>
        <taxon>Chitinophagaceae</taxon>
        <taxon>Flavipsychrobacter</taxon>
    </lineage>
</organism>
<dbReference type="NCBIfam" id="NF037970">
    <property type="entry name" value="vanZ_1"/>
    <property type="match status" value="1"/>
</dbReference>
<dbReference type="InterPro" id="IPR006976">
    <property type="entry name" value="VanZ-like"/>
</dbReference>
<dbReference type="RefSeq" id="WP_105038548.1">
    <property type="nucleotide sequence ID" value="NZ_PPSL01000002.1"/>
</dbReference>
<protein>
    <recommendedName>
        <fullName evidence="2">VanZ-like domain-containing protein</fullName>
    </recommendedName>
</protein>
<evidence type="ECO:0000313" key="4">
    <source>
        <dbReference type="Proteomes" id="UP000239872"/>
    </source>
</evidence>
<dbReference type="EMBL" id="PPSL01000002">
    <property type="protein sequence ID" value="PQJ11668.1"/>
    <property type="molecule type" value="Genomic_DNA"/>
</dbReference>
<name>A0A2S7SY93_9BACT</name>
<keyword evidence="1" id="KW-0472">Membrane</keyword>
<evidence type="ECO:0000256" key="1">
    <source>
        <dbReference type="SAM" id="Phobius"/>
    </source>
</evidence>
<dbReference type="OrthoDB" id="1524985at2"/>
<reference evidence="3 4" key="1">
    <citation type="submission" date="2018-01" db="EMBL/GenBank/DDBJ databases">
        <title>A novel member of the phylum Bacteroidetes isolated from glacier ice.</title>
        <authorList>
            <person name="Liu Q."/>
            <person name="Xin Y.-H."/>
        </authorList>
    </citation>
    <scope>NUCLEOTIDE SEQUENCE [LARGE SCALE GENOMIC DNA]</scope>
    <source>
        <strain evidence="3 4">RB1R16</strain>
    </source>
</reference>
<sequence>MPNIFSPDSSYKRQARFIAILWTLLILLGCFMPSRSVPKVDVPLIDKWVHFAFFGGFSFFWLCTNPSVKTARLVTISIIAIAFGSLIEILQGAFPSLGRASEFMDAVADSIGALIGIVLFVACSRIFREK</sequence>
<dbReference type="Pfam" id="PF04892">
    <property type="entry name" value="VanZ"/>
    <property type="match status" value="1"/>
</dbReference>
<keyword evidence="4" id="KW-1185">Reference proteome</keyword>
<feature type="transmembrane region" description="Helical" evidence="1">
    <location>
        <begin position="71"/>
        <end position="94"/>
    </location>
</feature>
<comment type="caution">
    <text evidence="3">The sequence shown here is derived from an EMBL/GenBank/DDBJ whole genome shotgun (WGS) entry which is preliminary data.</text>
</comment>
<dbReference type="PANTHER" id="PTHR28008">
    <property type="entry name" value="DOMAIN PROTEIN, PUTATIVE (AFU_ORTHOLOGUE AFUA_3G10980)-RELATED"/>
    <property type="match status" value="1"/>
</dbReference>
<feature type="transmembrane region" description="Helical" evidence="1">
    <location>
        <begin position="48"/>
        <end position="64"/>
    </location>
</feature>
<dbReference type="Proteomes" id="UP000239872">
    <property type="component" value="Unassembled WGS sequence"/>
</dbReference>
<keyword evidence="1" id="KW-0812">Transmembrane</keyword>
<accession>A0A2S7SY93</accession>
<feature type="domain" description="VanZ-like" evidence="2">
    <location>
        <begin position="40"/>
        <end position="122"/>
    </location>
</feature>
<evidence type="ECO:0000313" key="3">
    <source>
        <dbReference type="EMBL" id="PQJ11668.1"/>
    </source>
</evidence>
<evidence type="ECO:0000259" key="2">
    <source>
        <dbReference type="Pfam" id="PF04892"/>
    </source>
</evidence>
<dbReference type="AlphaFoldDB" id="A0A2S7SY93"/>
<feature type="transmembrane region" description="Helical" evidence="1">
    <location>
        <begin position="106"/>
        <end position="127"/>
    </location>
</feature>